<dbReference type="Proteomes" id="UP000183832">
    <property type="component" value="Unassembled WGS sequence"/>
</dbReference>
<organism evidence="1 2">
    <name type="scientific">Clunio marinus</name>
    <dbReference type="NCBI Taxonomy" id="568069"/>
    <lineage>
        <taxon>Eukaryota</taxon>
        <taxon>Metazoa</taxon>
        <taxon>Ecdysozoa</taxon>
        <taxon>Arthropoda</taxon>
        <taxon>Hexapoda</taxon>
        <taxon>Insecta</taxon>
        <taxon>Pterygota</taxon>
        <taxon>Neoptera</taxon>
        <taxon>Endopterygota</taxon>
        <taxon>Diptera</taxon>
        <taxon>Nematocera</taxon>
        <taxon>Chironomoidea</taxon>
        <taxon>Chironomidae</taxon>
        <taxon>Clunio</taxon>
    </lineage>
</organism>
<proteinExistence type="predicted"/>
<evidence type="ECO:0000313" key="1">
    <source>
        <dbReference type="EMBL" id="CRK98726.1"/>
    </source>
</evidence>
<keyword evidence="2" id="KW-1185">Reference proteome</keyword>
<sequence length="95" mass="11265">MTQRKGKKTPQYWKNFFSFFADNSANSFKNGKEFERENAAARKKIVSFVGNKNEIPLRVLLRFSTTFSKQEAEQKMIQHQKQQKHLANDIHYSEH</sequence>
<accession>A0A1J1II49</accession>
<dbReference type="EMBL" id="CVRI01000048">
    <property type="protein sequence ID" value="CRK98726.1"/>
    <property type="molecule type" value="Genomic_DNA"/>
</dbReference>
<name>A0A1J1II49_9DIPT</name>
<gene>
    <name evidence="1" type="ORF">CLUMA_CG012275</name>
</gene>
<evidence type="ECO:0000313" key="2">
    <source>
        <dbReference type="Proteomes" id="UP000183832"/>
    </source>
</evidence>
<reference evidence="1 2" key="1">
    <citation type="submission" date="2015-04" db="EMBL/GenBank/DDBJ databases">
        <authorList>
            <person name="Syromyatnikov M.Y."/>
            <person name="Popov V.N."/>
        </authorList>
    </citation>
    <scope>NUCLEOTIDE SEQUENCE [LARGE SCALE GENOMIC DNA]</scope>
</reference>
<protein>
    <submittedName>
        <fullName evidence="1">CLUMA_CG012275, isoform A</fullName>
    </submittedName>
</protein>
<dbReference type="AlphaFoldDB" id="A0A1J1II49"/>